<evidence type="ECO:0000313" key="3">
    <source>
        <dbReference type="EMBL" id="PIR95950.1"/>
    </source>
</evidence>
<evidence type="ECO:0000256" key="1">
    <source>
        <dbReference type="SAM" id="MobiDB-lite"/>
    </source>
</evidence>
<evidence type="ECO:0000259" key="2">
    <source>
        <dbReference type="PROSITE" id="PS50234"/>
    </source>
</evidence>
<dbReference type="Pfam" id="PF01345">
    <property type="entry name" value="DUF11"/>
    <property type="match status" value="1"/>
</dbReference>
<dbReference type="Pfam" id="PF18998">
    <property type="entry name" value="Flg_new_2"/>
    <property type="match status" value="1"/>
</dbReference>
<dbReference type="InterPro" id="IPR051172">
    <property type="entry name" value="Chlamydia_OmcB"/>
</dbReference>
<dbReference type="Pfam" id="PF00092">
    <property type="entry name" value="VWA"/>
    <property type="match status" value="1"/>
</dbReference>
<dbReference type="NCBIfam" id="TIGR01451">
    <property type="entry name" value="B_ant_repeat"/>
    <property type="match status" value="1"/>
</dbReference>
<feature type="domain" description="VWFA" evidence="2">
    <location>
        <begin position="75"/>
        <end position="260"/>
    </location>
</feature>
<dbReference type="InterPro" id="IPR002035">
    <property type="entry name" value="VWF_A"/>
</dbReference>
<dbReference type="Gene3D" id="3.40.50.410">
    <property type="entry name" value="von Willebrand factor, type A domain"/>
    <property type="match status" value="1"/>
</dbReference>
<reference evidence="4" key="1">
    <citation type="submission" date="2017-09" db="EMBL/GenBank/DDBJ databases">
        <title>Depth-based differentiation of microbial function through sediment-hosted aquifers and enrichment of novel symbionts in the deep terrestrial subsurface.</title>
        <authorList>
            <person name="Probst A.J."/>
            <person name="Ladd B."/>
            <person name="Jarett J.K."/>
            <person name="Geller-Mcgrath D.E."/>
            <person name="Sieber C.M.K."/>
            <person name="Emerson J.B."/>
            <person name="Anantharaman K."/>
            <person name="Thomas B.C."/>
            <person name="Malmstrom R."/>
            <person name="Stieglmeier M."/>
            <person name="Klingl A."/>
            <person name="Woyke T."/>
            <person name="Ryan C.M."/>
            <person name="Banfield J.F."/>
        </authorList>
    </citation>
    <scope>NUCLEOTIDE SEQUENCE [LARGE SCALE GENOMIC DNA]</scope>
</reference>
<evidence type="ECO:0000313" key="4">
    <source>
        <dbReference type="Proteomes" id="UP000230922"/>
    </source>
</evidence>
<dbReference type="InterPro" id="IPR013783">
    <property type="entry name" value="Ig-like_fold"/>
</dbReference>
<dbReference type="InterPro" id="IPR044060">
    <property type="entry name" value="Bacterial_rp_domain"/>
</dbReference>
<dbReference type="InterPro" id="IPR001434">
    <property type="entry name" value="OmcB-like_DUF11"/>
</dbReference>
<dbReference type="Gene3D" id="2.60.40.10">
    <property type="entry name" value="Immunoglobulins"/>
    <property type="match status" value="1"/>
</dbReference>
<proteinExistence type="predicted"/>
<dbReference type="PROSITE" id="PS50234">
    <property type="entry name" value="VWFA"/>
    <property type="match status" value="1"/>
</dbReference>
<dbReference type="SMART" id="SM00327">
    <property type="entry name" value="VWA"/>
    <property type="match status" value="1"/>
</dbReference>
<accession>A0A2H0VCC5</accession>
<dbReference type="CDD" id="cd00198">
    <property type="entry name" value="vWFA"/>
    <property type="match status" value="1"/>
</dbReference>
<dbReference type="Proteomes" id="UP000230922">
    <property type="component" value="Unassembled WGS sequence"/>
</dbReference>
<dbReference type="InterPro" id="IPR036465">
    <property type="entry name" value="vWFA_dom_sf"/>
</dbReference>
<name>A0A2H0VCC5_9BACT</name>
<organism evidence="3 4">
    <name type="scientific">Candidatus Doudnabacteria bacterium CG10_big_fil_rev_8_21_14_0_10_42_18</name>
    <dbReference type="NCBI Taxonomy" id="1974552"/>
    <lineage>
        <taxon>Bacteria</taxon>
        <taxon>Candidatus Doudnaibacteriota</taxon>
    </lineage>
</organism>
<dbReference type="InterPro" id="IPR047589">
    <property type="entry name" value="DUF11_rpt"/>
</dbReference>
<feature type="region of interest" description="Disordered" evidence="1">
    <location>
        <begin position="1057"/>
        <end position="1081"/>
    </location>
</feature>
<comment type="caution">
    <text evidence="3">The sequence shown here is derived from an EMBL/GenBank/DDBJ whole genome shotgun (WGS) entry which is preliminary data.</text>
</comment>
<dbReference type="EMBL" id="PFAK01000062">
    <property type="protein sequence ID" value="PIR95950.1"/>
    <property type="molecule type" value="Genomic_DNA"/>
</dbReference>
<dbReference type="SUPFAM" id="SSF53300">
    <property type="entry name" value="vWA-like"/>
    <property type="match status" value="1"/>
</dbReference>
<gene>
    <name evidence="3" type="ORF">COT92_03800</name>
</gene>
<dbReference type="PANTHER" id="PTHR34819:SF3">
    <property type="entry name" value="CELL SURFACE PROTEIN"/>
    <property type="match status" value="1"/>
</dbReference>
<dbReference type="PANTHER" id="PTHR34819">
    <property type="entry name" value="LARGE CYSTEINE-RICH PERIPLASMIC PROTEIN OMCB"/>
    <property type="match status" value="1"/>
</dbReference>
<protein>
    <recommendedName>
        <fullName evidence="2">VWFA domain-containing protein</fullName>
    </recommendedName>
</protein>
<dbReference type="AlphaFoldDB" id="A0A2H0VCC5"/>
<sequence>MNYRHSQALIKRHFKKPPQKQKKAGLSGIIRKNNFAVAFAVFALVTQLFFPALPKAMAVVEPAPNPELGQACGLDIALVMDSSGSIDSTELSQMKSAFGDFVDALLPATPTLFSVTHFGNTATVLQTFTSDLSLIDTAINSPASSGSTNWQDALAKAHGTFDPRSGSNHPNLIVFSSDGEPNKYGADHGPGAGFDDFSFEQAVTQANTIKNSGTRIITLGIGLTGNGTDHLKAISSDDAYYNVADFGALAASLEQLATDLCGGTITVTKIIDADGDLNTTEDQAPGAGWSFTIAGNADTTDDDGKSAAWEVDPGTYEVTETISQNHSLIGASCSGATDNGSLSGNTISGIEISEQDIVSCIFYNQETEEEPGTLIVKKEIVSGDADYEDFSFSINGEDPINFEEDGENEFSVEAGLYTVVETADEDYSTVYSNCENVLVEAGETKTCTITNRLIPQGPDATFHFIKQICPSYGDVEGNKDADKIDATGGHYSEFSNADGGFGSSTVLPVHPDEIDEDCAGAREWYFNVDDNSGMGSATTLGPTDGDGQLSVPFSSLPENAKTALSSGRQMWVEEVQQDGYGFAALRCYRDALNGDNLEYITLGENTDNWPSDVYCIAYNVEEETPDICEETELLANRGFEFPTGSNSWDIYPNGTSGLGWGVTWTELVGVLYNNVGRPDPANLELHRGVFGWLPSEGDQYTELDSDWDGFGGDLVGEPANVIISQEVPTVLGGEYHLTFDHSPRPGVTVNKTEIYWNGTLVDTVSADGTSKNNTDWTSYSYSLTGADGTSVLEFKEIDIANSYGSFLDNVSLKRVCEEEPQEYADLRLIKSADPESVQSGEQSVFTITVVNGGADAAVNVVVNDLLPVGASFVSSTSTKGSYNDGTGEWNIGSLASGESATLEITVTITGEIKDEIVNAAIVTSDTPDPDSGNNEDSALVYIVGPEVCEEFTLTVTKTGEGNGTVTGQEGEGQEETYCDTDECREENEKTAFERTYCADTVVTLTANPDENSNFDGSWSGDCSGTNPVCQVTMDGDKSVNAHFALNSSGGGSSVTTFGGSSSGGSGIPTPPGGQVNGTTTPASSLQMPAPQILGETTELPRTGQSVALMLLIFASFAAVLDRKFKLVN</sequence>